<dbReference type="EnsemblMetazoa" id="Aqu2.1.22428_001">
    <property type="protein sequence ID" value="Aqu2.1.22428_001"/>
    <property type="gene ID" value="Aqu2.1.22428"/>
</dbReference>
<accession>A0A1X7U432</accession>
<reference evidence="2" key="1">
    <citation type="journal article" date="2010" name="Nature">
        <title>The Amphimedon queenslandica genome and the evolution of animal complexity.</title>
        <authorList>
            <person name="Srivastava M."/>
            <person name="Simakov O."/>
            <person name="Chapman J."/>
            <person name="Fahey B."/>
            <person name="Gauthier M.E."/>
            <person name="Mitros T."/>
            <person name="Richards G.S."/>
            <person name="Conaco C."/>
            <person name="Dacre M."/>
            <person name="Hellsten U."/>
            <person name="Larroux C."/>
            <person name="Putnam N.H."/>
            <person name="Stanke M."/>
            <person name="Adamska M."/>
            <person name="Darling A."/>
            <person name="Degnan S.M."/>
            <person name="Oakley T.H."/>
            <person name="Plachetzki D.C."/>
            <person name="Zhai Y."/>
            <person name="Adamski M."/>
            <person name="Calcino A."/>
            <person name="Cummins S.F."/>
            <person name="Goodstein D.M."/>
            <person name="Harris C."/>
            <person name="Jackson D.J."/>
            <person name="Leys S.P."/>
            <person name="Shu S."/>
            <person name="Woodcroft B.J."/>
            <person name="Vervoort M."/>
            <person name="Kosik K.S."/>
            <person name="Manning G."/>
            <person name="Degnan B.M."/>
            <person name="Rokhsar D.S."/>
        </authorList>
    </citation>
    <scope>NUCLEOTIDE SEQUENCE [LARGE SCALE GENOMIC DNA]</scope>
</reference>
<organism evidence="1">
    <name type="scientific">Amphimedon queenslandica</name>
    <name type="common">Sponge</name>
    <dbReference type="NCBI Taxonomy" id="400682"/>
    <lineage>
        <taxon>Eukaryota</taxon>
        <taxon>Metazoa</taxon>
        <taxon>Porifera</taxon>
        <taxon>Demospongiae</taxon>
        <taxon>Heteroscleromorpha</taxon>
        <taxon>Haplosclerida</taxon>
        <taxon>Niphatidae</taxon>
        <taxon>Amphimedon</taxon>
    </lineage>
</organism>
<dbReference type="GO" id="GO:0005815">
    <property type="term" value="C:microtubule organizing center"/>
    <property type="evidence" value="ECO:0007669"/>
    <property type="project" value="TreeGrafter"/>
</dbReference>
<dbReference type="Proteomes" id="UP000007879">
    <property type="component" value="Unassembled WGS sequence"/>
</dbReference>
<protein>
    <recommendedName>
        <fullName evidence="3">Anaphase-promoting complex subunit 4 WD40 domain-containing protein</fullName>
    </recommendedName>
</protein>
<proteinExistence type="predicted"/>
<dbReference type="SMART" id="SM00320">
    <property type="entry name" value="WD40"/>
    <property type="match status" value="4"/>
</dbReference>
<dbReference type="OrthoDB" id="308690at2759"/>
<evidence type="ECO:0000313" key="1">
    <source>
        <dbReference type="EnsemblMetazoa" id="Aqu2.1.22428_001"/>
    </source>
</evidence>
<dbReference type="SUPFAM" id="SSF75011">
    <property type="entry name" value="3-carboxy-cis,cis-mucoante lactonizing enzyme"/>
    <property type="match status" value="1"/>
</dbReference>
<keyword evidence="2" id="KW-1185">Reference proteome</keyword>
<dbReference type="InterPro" id="IPR015943">
    <property type="entry name" value="WD40/YVTN_repeat-like_dom_sf"/>
</dbReference>
<dbReference type="PANTHER" id="PTHR16220">
    <property type="entry name" value="WD REPEAT PROTEIN 8-RELATED"/>
    <property type="match status" value="1"/>
</dbReference>
<dbReference type="KEGG" id="aqu:100641941"/>
<gene>
    <name evidence="1" type="primary">100641941</name>
</gene>
<dbReference type="GO" id="GO:1990811">
    <property type="term" value="C:MWP complex"/>
    <property type="evidence" value="ECO:0007669"/>
    <property type="project" value="TreeGrafter"/>
</dbReference>
<dbReference type="STRING" id="400682.A0A1X7U432"/>
<dbReference type="InParanoid" id="A0A1X7U432"/>
<dbReference type="SUPFAM" id="SSF82171">
    <property type="entry name" value="DPP6 N-terminal domain-like"/>
    <property type="match status" value="1"/>
</dbReference>
<sequence>MNFSESFQSSRHLVRFSPDGLFLASSSQHRVVIRDSSTLEIQHIHTCLDPVQDMEWSPDSSLLMCALYKRGIVQIWSMDQPEWNCKIDEGSSRLIGCYWSADSRHVLTMSDFHLRLTLWSLVNKTVSYIKYPKLTRGGLEFSPDGQYMALAERRECKDHISIFNTEKWSLLHHFPLDTKDLIGLSWSPNGSVICTWDSCLYYQLFLYSLDGRRIASYTPYSEPHHYSLGLRSVSWSPTGQFLAIGGYDQKLRLLNHMTWKTIAELDHPGIIESQVGVAIYREVEKQVGPVDPATLSLLTTSVFPVQSKYETQEPPVTLLSIKPDPTKANPKIGIKSISFSKDNSYFVSYNENVPTTLWIWSIKASLVALLIHINPIRDFQWDPIQSRLAICTNNGRLYLWSPAGVVSVVVPADPPIAIQKLQWHPSGRSIALIGSTHFSICFTDTASS</sequence>
<dbReference type="Pfam" id="PF00400">
    <property type="entry name" value="WD40"/>
    <property type="match status" value="1"/>
</dbReference>
<dbReference type="eggNOG" id="KOG4497">
    <property type="taxonomic scope" value="Eukaryota"/>
</dbReference>
<name>A0A1X7U432_AMPQE</name>
<dbReference type="InterPro" id="IPR001680">
    <property type="entry name" value="WD40_rpt"/>
</dbReference>
<dbReference type="EnsemblMetazoa" id="XM_003389008.3">
    <property type="protein sequence ID" value="XP_003389056.1"/>
    <property type="gene ID" value="LOC100641941"/>
</dbReference>
<evidence type="ECO:0008006" key="3">
    <source>
        <dbReference type="Google" id="ProtNLM"/>
    </source>
</evidence>
<dbReference type="OMA" id="CWHLNGD"/>
<dbReference type="AlphaFoldDB" id="A0A1X7U432"/>
<dbReference type="InterPro" id="IPR052778">
    <property type="entry name" value="Centrosome-WD_assoc"/>
</dbReference>
<evidence type="ECO:0000313" key="2">
    <source>
        <dbReference type="Proteomes" id="UP000007879"/>
    </source>
</evidence>
<dbReference type="PANTHER" id="PTHR16220:SF0">
    <property type="entry name" value="WD REPEAT-CONTAINING PROTEIN WRAP73"/>
    <property type="match status" value="1"/>
</dbReference>
<reference evidence="1" key="2">
    <citation type="submission" date="2017-05" db="UniProtKB">
        <authorList>
            <consortium name="EnsemblMetazoa"/>
        </authorList>
    </citation>
    <scope>IDENTIFICATION</scope>
</reference>
<dbReference type="Gene3D" id="2.130.10.10">
    <property type="entry name" value="YVTN repeat-like/Quinoprotein amine dehydrogenase"/>
    <property type="match status" value="3"/>
</dbReference>